<evidence type="ECO:0000256" key="1">
    <source>
        <dbReference type="ARBA" id="ARBA00001478"/>
    </source>
</evidence>
<sequence>MSGGPWMVAAENGAIPGGKVGGVADVIRELPPALARLGLRPRVITPGYGRFHAHPSARHHATLEVPFAGTTETAEVYRLVDLVPSVDTFVIDHPRLAPRDDGRIYHDDEREGPYETDAAKFAFFNAAVAAWLDVTREPPAVVHLHDWHAGLLPAFRSVAPEGSALASTRLVFTIHNLAYQGVRPLANHESSFDAWFYERGIDHELLRDPVYDDCVNFMATAIRLCDGLNTVSPSYAAEILRTPDPAAGFGGGEGLQDLLREADDTGRLHGILNGCDYPAPQPAANWDDVLETVAEQGSLLDWPGGAARLRVWQRSRPETVMLSIGRVVRQKSALFLAPVPGHPTALDAILAGAARRGAGLVTLGNGEPALEEGLVAVAGRHDNFLFLRGFAEALSDPLYTLADLFLMPSSFEPCGISQLLALRAGQPVVAHAVGGLRDTIEDGVTGFLFDGDSPGAQAAQFVATVDDALALIGERPADFAGMRRQAASRRFDWARSARSYIDRLYDADV</sequence>
<dbReference type="PANTHER" id="PTHR45825">
    <property type="entry name" value="GRANULE-BOUND STARCH SYNTHASE 1, CHLOROPLASTIC/AMYLOPLASTIC"/>
    <property type="match status" value="1"/>
</dbReference>
<accession>A0A5N0T5Y9</accession>
<dbReference type="Pfam" id="PF13692">
    <property type="entry name" value="Glyco_trans_1_4"/>
    <property type="match status" value="1"/>
</dbReference>
<keyword evidence="3" id="KW-0328">Glycosyltransferase</keyword>
<proteinExistence type="predicted"/>
<dbReference type="RefSeq" id="WP_150864769.1">
    <property type="nucleotide sequence ID" value="NZ_VYXP01000007.1"/>
</dbReference>
<dbReference type="Gene3D" id="3.40.50.2000">
    <property type="entry name" value="Glycogen Phosphorylase B"/>
    <property type="match status" value="2"/>
</dbReference>
<dbReference type="InterPro" id="IPR013534">
    <property type="entry name" value="Starch_synth_cat_dom"/>
</dbReference>
<comment type="caution">
    <text evidence="6">The sequence shown here is derived from an EMBL/GenBank/DDBJ whole genome shotgun (WGS) entry which is preliminary data.</text>
</comment>
<evidence type="ECO:0000256" key="2">
    <source>
        <dbReference type="ARBA" id="ARBA00012588"/>
    </source>
</evidence>
<dbReference type="GO" id="GO:0005978">
    <property type="term" value="P:glycogen biosynthetic process"/>
    <property type="evidence" value="ECO:0007669"/>
    <property type="project" value="TreeGrafter"/>
</dbReference>
<dbReference type="Pfam" id="PF08323">
    <property type="entry name" value="Glyco_transf_5"/>
    <property type="match status" value="1"/>
</dbReference>
<feature type="domain" description="Starch synthase catalytic" evidence="5">
    <location>
        <begin position="7"/>
        <end position="261"/>
    </location>
</feature>
<evidence type="ECO:0000256" key="4">
    <source>
        <dbReference type="ARBA" id="ARBA00022679"/>
    </source>
</evidence>
<evidence type="ECO:0000259" key="5">
    <source>
        <dbReference type="Pfam" id="PF08323"/>
    </source>
</evidence>
<dbReference type="PANTHER" id="PTHR45825:SF11">
    <property type="entry name" value="ALPHA AMYLASE DOMAIN-CONTAINING PROTEIN"/>
    <property type="match status" value="1"/>
</dbReference>
<protein>
    <recommendedName>
        <fullName evidence="2">starch synthase</fullName>
        <ecNumber evidence="2">2.4.1.21</ecNumber>
    </recommendedName>
</protein>
<keyword evidence="4" id="KW-0808">Transferase</keyword>
<evidence type="ECO:0000256" key="3">
    <source>
        <dbReference type="ARBA" id="ARBA00022676"/>
    </source>
</evidence>
<dbReference type="AlphaFoldDB" id="A0A5N0T5Y9"/>
<evidence type="ECO:0000313" key="7">
    <source>
        <dbReference type="Proteomes" id="UP000325372"/>
    </source>
</evidence>
<organism evidence="6 7">
    <name type="scientific">Marinihelvus fidelis</name>
    <dbReference type="NCBI Taxonomy" id="2613842"/>
    <lineage>
        <taxon>Bacteria</taxon>
        <taxon>Pseudomonadati</taxon>
        <taxon>Pseudomonadota</taxon>
        <taxon>Gammaproteobacteria</taxon>
        <taxon>Chromatiales</taxon>
        <taxon>Wenzhouxiangellaceae</taxon>
        <taxon>Marinihelvus</taxon>
    </lineage>
</organism>
<dbReference type="EMBL" id="VYXP01000007">
    <property type="protein sequence ID" value="KAA9130465.1"/>
    <property type="molecule type" value="Genomic_DNA"/>
</dbReference>
<gene>
    <name evidence="6" type="ORF">F3N42_12245</name>
</gene>
<dbReference type="SUPFAM" id="SSF53756">
    <property type="entry name" value="UDP-Glycosyltransferase/glycogen phosphorylase"/>
    <property type="match status" value="1"/>
</dbReference>
<dbReference type="GO" id="GO:0005829">
    <property type="term" value="C:cytosol"/>
    <property type="evidence" value="ECO:0007669"/>
    <property type="project" value="TreeGrafter"/>
</dbReference>
<evidence type="ECO:0000313" key="6">
    <source>
        <dbReference type="EMBL" id="KAA9130465.1"/>
    </source>
</evidence>
<dbReference type="GO" id="GO:0009011">
    <property type="term" value="F:alpha-1,4-glucan glucosyltransferase (ADP-glucose donor) activity"/>
    <property type="evidence" value="ECO:0007669"/>
    <property type="project" value="UniProtKB-EC"/>
</dbReference>
<name>A0A5N0T5Y9_9GAMM</name>
<dbReference type="EC" id="2.4.1.21" evidence="2"/>
<reference evidence="6 7" key="1">
    <citation type="submission" date="2019-09" db="EMBL/GenBank/DDBJ databases">
        <title>Wenzhouxiangella sp. Genome sequencing and assembly.</title>
        <authorList>
            <person name="Zhang R."/>
        </authorList>
    </citation>
    <scope>NUCLEOTIDE SEQUENCE [LARGE SCALE GENOMIC DNA]</scope>
    <source>
        <strain evidence="6 7">W260</strain>
    </source>
</reference>
<comment type="catalytic activity">
    <reaction evidence="1">
        <text>[(1-&gt;4)-alpha-D-glucosyl](n) + ADP-alpha-D-glucose = [(1-&gt;4)-alpha-D-glucosyl](n+1) + ADP + H(+)</text>
        <dbReference type="Rhea" id="RHEA:18189"/>
        <dbReference type="Rhea" id="RHEA-COMP:9584"/>
        <dbReference type="Rhea" id="RHEA-COMP:9587"/>
        <dbReference type="ChEBI" id="CHEBI:15378"/>
        <dbReference type="ChEBI" id="CHEBI:15444"/>
        <dbReference type="ChEBI" id="CHEBI:57498"/>
        <dbReference type="ChEBI" id="CHEBI:456216"/>
        <dbReference type="EC" id="2.4.1.21"/>
    </reaction>
</comment>
<dbReference type="Proteomes" id="UP000325372">
    <property type="component" value="Unassembled WGS sequence"/>
</dbReference>
<keyword evidence="7" id="KW-1185">Reference proteome</keyword>